<organism evidence="2 3">
    <name type="scientific">Caerostris darwini</name>
    <dbReference type="NCBI Taxonomy" id="1538125"/>
    <lineage>
        <taxon>Eukaryota</taxon>
        <taxon>Metazoa</taxon>
        <taxon>Ecdysozoa</taxon>
        <taxon>Arthropoda</taxon>
        <taxon>Chelicerata</taxon>
        <taxon>Arachnida</taxon>
        <taxon>Araneae</taxon>
        <taxon>Araneomorphae</taxon>
        <taxon>Entelegynae</taxon>
        <taxon>Araneoidea</taxon>
        <taxon>Araneidae</taxon>
        <taxon>Caerostris</taxon>
    </lineage>
</organism>
<proteinExistence type="predicted"/>
<dbReference type="AlphaFoldDB" id="A0AAV4STE2"/>
<accession>A0AAV4STE2</accession>
<gene>
    <name evidence="2" type="ORF">CDAR_561341</name>
</gene>
<sequence length="105" mass="12353">MCHGKDPEDTKMDSTSTEHQTDRKMKKCEVLLSHHEPKFRSLLEKNSRCFSRIQNTENHGLIQGSIDYKLLWKEDKVEHLFGYQKGVLYNELPKLCEIQFATVNK</sequence>
<evidence type="ECO:0000256" key="1">
    <source>
        <dbReference type="SAM" id="MobiDB-lite"/>
    </source>
</evidence>
<reference evidence="2 3" key="1">
    <citation type="submission" date="2021-06" db="EMBL/GenBank/DDBJ databases">
        <title>Caerostris darwini draft genome.</title>
        <authorList>
            <person name="Kono N."/>
            <person name="Arakawa K."/>
        </authorList>
    </citation>
    <scope>NUCLEOTIDE SEQUENCE [LARGE SCALE GENOMIC DNA]</scope>
</reference>
<evidence type="ECO:0000313" key="2">
    <source>
        <dbReference type="EMBL" id="GIY36456.1"/>
    </source>
</evidence>
<dbReference type="Proteomes" id="UP001054837">
    <property type="component" value="Unassembled WGS sequence"/>
</dbReference>
<dbReference type="EMBL" id="BPLQ01008296">
    <property type="protein sequence ID" value="GIY36456.1"/>
    <property type="molecule type" value="Genomic_DNA"/>
</dbReference>
<feature type="compositionally biased region" description="Basic and acidic residues" evidence="1">
    <location>
        <begin position="1"/>
        <end position="12"/>
    </location>
</feature>
<evidence type="ECO:0000313" key="3">
    <source>
        <dbReference type="Proteomes" id="UP001054837"/>
    </source>
</evidence>
<protein>
    <submittedName>
        <fullName evidence="2">Uncharacterized protein</fullName>
    </submittedName>
</protein>
<keyword evidence="3" id="KW-1185">Reference proteome</keyword>
<comment type="caution">
    <text evidence="2">The sequence shown here is derived from an EMBL/GenBank/DDBJ whole genome shotgun (WGS) entry which is preliminary data.</text>
</comment>
<name>A0AAV4STE2_9ARAC</name>
<feature type="region of interest" description="Disordered" evidence="1">
    <location>
        <begin position="1"/>
        <end position="24"/>
    </location>
</feature>